<reference evidence="2 3" key="1">
    <citation type="submission" date="2020-10" db="EMBL/GenBank/DDBJ databases">
        <title>Identification of Nocardia species via Next-generation sequencing and recognition of intraspecies genetic diversity.</title>
        <authorList>
            <person name="Li P."/>
            <person name="Li P."/>
            <person name="Lu B."/>
        </authorList>
    </citation>
    <scope>NUCLEOTIDE SEQUENCE [LARGE SCALE GENOMIC DNA]</scope>
    <source>
        <strain evidence="2 3">BJ06-0157</strain>
    </source>
</reference>
<organism evidence="2 3">
    <name type="scientific">Nocardia amamiensis</name>
    <dbReference type="NCBI Taxonomy" id="404578"/>
    <lineage>
        <taxon>Bacteria</taxon>
        <taxon>Bacillati</taxon>
        <taxon>Actinomycetota</taxon>
        <taxon>Actinomycetes</taxon>
        <taxon>Mycobacteriales</taxon>
        <taxon>Nocardiaceae</taxon>
        <taxon>Nocardia</taxon>
    </lineage>
</organism>
<evidence type="ECO:0008006" key="4">
    <source>
        <dbReference type="Google" id="ProtNLM"/>
    </source>
</evidence>
<keyword evidence="1" id="KW-0472">Membrane</keyword>
<feature type="transmembrane region" description="Helical" evidence="1">
    <location>
        <begin position="61"/>
        <end position="78"/>
    </location>
</feature>
<name>A0ABS0CI59_9NOCA</name>
<keyword evidence="1" id="KW-0812">Transmembrane</keyword>
<protein>
    <recommendedName>
        <fullName evidence="4">DUF3806 domain-containing protein</fullName>
    </recommendedName>
</protein>
<proteinExistence type="predicted"/>
<dbReference type="Proteomes" id="UP000702209">
    <property type="component" value="Unassembled WGS sequence"/>
</dbReference>
<accession>A0ABS0CI59</accession>
<keyword evidence="3" id="KW-1185">Reference proteome</keyword>
<keyword evidence="1" id="KW-1133">Transmembrane helix</keyword>
<evidence type="ECO:0000313" key="3">
    <source>
        <dbReference type="Proteomes" id="UP000702209"/>
    </source>
</evidence>
<gene>
    <name evidence="2" type="ORF">IU459_01945</name>
</gene>
<dbReference type="EMBL" id="JADLQX010000001">
    <property type="protein sequence ID" value="MBF6296303.1"/>
    <property type="molecule type" value="Genomic_DNA"/>
</dbReference>
<evidence type="ECO:0000256" key="1">
    <source>
        <dbReference type="SAM" id="Phobius"/>
    </source>
</evidence>
<sequence>MDSKEISIAEWERGRREALRGLLDALGVDDIDLETDPVAFLSILDEFVAAQDYSNMDEGDWIWLHTILAAYVAQVFIVEYRAKWDLITDERGPNYVLLVAGRDGVERAISPMDIVYEDLRRYSPPELARILAVAEEVGGL</sequence>
<comment type="caution">
    <text evidence="2">The sequence shown here is derived from an EMBL/GenBank/DDBJ whole genome shotgun (WGS) entry which is preliminary data.</text>
</comment>
<dbReference type="RefSeq" id="WP_195127662.1">
    <property type="nucleotide sequence ID" value="NZ_JADLQX010000001.1"/>
</dbReference>
<evidence type="ECO:0000313" key="2">
    <source>
        <dbReference type="EMBL" id="MBF6296303.1"/>
    </source>
</evidence>